<evidence type="ECO:0000313" key="2">
    <source>
        <dbReference type="EMBL" id="CAE8619852.1"/>
    </source>
</evidence>
<feature type="region of interest" description="Disordered" evidence="1">
    <location>
        <begin position="94"/>
        <end position="146"/>
    </location>
</feature>
<comment type="caution">
    <text evidence="2">The sequence shown here is derived from an EMBL/GenBank/DDBJ whole genome shotgun (WGS) entry which is preliminary data.</text>
</comment>
<gene>
    <name evidence="2" type="ORF">PGLA1383_LOCUS37430</name>
</gene>
<feature type="region of interest" description="Disordered" evidence="1">
    <location>
        <begin position="30"/>
        <end position="52"/>
    </location>
</feature>
<dbReference type="EMBL" id="CAJNNV010027240">
    <property type="protein sequence ID" value="CAE8619852.1"/>
    <property type="molecule type" value="Genomic_DNA"/>
</dbReference>
<sequence>MRPSRRPGEAAGCVVIERLDLDPERPSFLLVPGPKSGEQATGSTEVLTGMPKKPRIGAIEESGALSGARAFLAGLTGGPSAWSAMPAVGSADPEIVPQASVAQPSSTPEVKIPRRHDAESDSESEDASEGEEEGEEETGQHVSMDVSLGVLDVLGSTDALLRQGVQEAAGCLPGQEEASSSDETNPLIQEMSPMREDPDALDTS</sequence>
<evidence type="ECO:0000313" key="3">
    <source>
        <dbReference type="Proteomes" id="UP000654075"/>
    </source>
</evidence>
<feature type="region of interest" description="Disordered" evidence="1">
    <location>
        <begin position="171"/>
        <end position="204"/>
    </location>
</feature>
<organism evidence="2 3">
    <name type="scientific">Polarella glacialis</name>
    <name type="common">Dinoflagellate</name>
    <dbReference type="NCBI Taxonomy" id="89957"/>
    <lineage>
        <taxon>Eukaryota</taxon>
        <taxon>Sar</taxon>
        <taxon>Alveolata</taxon>
        <taxon>Dinophyceae</taxon>
        <taxon>Suessiales</taxon>
        <taxon>Suessiaceae</taxon>
        <taxon>Polarella</taxon>
    </lineage>
</organism>
<reference evidence="2" key="1">
    <citation type="submission" date="2021-02" db="EMBL/GenBank/DDBJ databases">
        <authorList>
            <person name="Dougan E. K."/>
            <person name="Rhodes N."/>
            <person name="Thang M."/>
            <person name="Chan C."/>
        </authorList>
    </citation>
    <scope>NUCLEOTIDE SEQUENCE</scope>
</reference>
<accession>A0A813G480</accession>
<proteinExistence type="predicted"/>
<keyword evidence="3" id="KW-1185">Reference proteome</keyword>
<feature type="compositionally biased region" description="Acidic residues" evidence="1">
    <location>
        <begin position="120"/>
        <end position="137"/>
    </location>
</feature>
<dbReference type="AlphaFoldDB" id="A0A813G480"/>
<dbReference type="Proteomes" id="UP000654075">
    <property type="component" value="Unassembled WGS sequence"/>
</dbReference>
<protein>
    <submittedName>
        <fullName evidence="2">Uncharacterized protein</fullName>
    </submittedName>
</protein>
<feature type="compositionally biased region" description="Polar residues" evidence="1">
    <location>
        <begin position="177"/>
        <end position="187"/>
    </location>
</feature>
<name>A0A813G480_POLGL</name>
<evidence type="ECO:0000256" key="1">
    <source>
        <dbReference type="SAM" id="MobiDB-lite"/>
    </source>
</evidence>